<evidence type="ECO:0000313" key="1">
    <source>
        <dbReference type="EMBL" id="KAK2940322.1"/>
    </source>
</evidence>
<protein>
    <submittedName>
        <fullName evidence="1">Uncharacterized protein</fullName>
    </submittedName>
</protein>
<sequence length="697" mass="81180">MELHSHVTSLVYYVLSFFTPKNVVDRLDDQPDQSTFLQRISNITSSLFTEIKPYLKHLFGHPGCFPGHPGVICFISFLIMFHAYFETDHPESLVPEIQQMHNDIQKEMSDEFYSSLRLACPDENFECQLIDTNQVTDRGWAFVFARLLERVGKERPFSDLEFQWLITFLSQRPQSMKLVFKKDGTFGIKLEDNIFGSATFHARSLCSLFTPTQPHHAPPLLTSFNDFIRQIDEKDLVLYIFDGWLSNLFAAVPPSTLLFTPDFIHLHTVLIRVMENRLDKPRYFPPSSHHFGPQLQSALEKSYLSFLEHSKDYFVHLSLNPFALERTGSDTILQFLASLLKSNLHYQNPFISFQKTLIKAMDASALSSSSPPLIRTTELVRYLSEKETISIVDRIVAHIDRNTFLDDDSLLRIYIFIQRQLKIDSLPQLFQNLGRTTNQYFSALKAFLSIDVDSFLPRRRTNSQPQYLFWYFTPEYNPPINNLFLYCPDTSRTKSEWKEVFFETILVMMRSLKLDKRLSSSTAKAHHVNLRFVIQKSLQFASPSAAHLTPTTLERWPPPRSREKHEPTVTESVLWTDHHITIHTRCEHPVIAHLLCKHGFYMLLLDDLTVYGSSSTAMSVLTHLIRSYRERDENMTQKRWLENGVMMCLNEEGWQDAMDFVHFQKQDFGYRKYESNITAQSKVMMNFCGANLSRVYD</sequence>
<organism evidence="1 2">
    <name type="scientific">Blattamonas nauphoetae</name>
    <dbReference type="NCBI Taxonomy" id="2049346"/>
    <lineage>
        <taxon>Eukaryota</taxon>
        <taxon>Metamonada</taxon>
        <taxon>Preaxostyla</taxon>
        <taxon>Oxymonadida</taxon>
        <taxon>Blattamonas</taxon>
    </lineage>
</organism>
<name>A0ABQ9WLI5_9EUKA</name>
<evidence type="ECO:0000313" key="2">
    <source>
        <dbReference type="Proteomes" id="UP001281761"/>
    </source>
</evidence>
<keyword evidence="2" id="KW-1185">Reference proteome</keyword>
<comment type="caution">
    <text evidence="1">The sequence shown here is derived from an EMBL/GenBank/DDBJ whole genome shotgun (WGS) entry which is preliminary data.</text>
</comment>
<reference evidence="1 2" key="1">
    <citation type="journal article" date="2022" name="bioRxiv">
        <title>Genomics of Preaxostyla Flagellates Illuminates Evolutionary Transitions and the Path Towards Mitochondrial Loss.</title>
        <authorList>
            <person name="Novak L.V.F."/>
            <person name="Treitli S.C."/>
            <person name="Pyrih J."/>
            <person name="Halakuc P."/>
            <person name="Pipaliya S.V."/>
            <person name="Vacek V."/>
            <person name="Brzon O."/>
            <person name="Soukal P."/>
            <person name="Eme L."/>
            <person name="Dacks J.B."/>
            <person name="Karnkowska A."/>
            <person name="Elias M."/>
            <person name="Hampl V."/>
        </authorList>
    </citation>
    <scope>NUCLEOTIDE SEQUENCE [LARGE SCALE GENOMIC DNA]</scope>
    <source>
        <strain evidence="1">NAU3</strain>
        <tissue evidence="1">Gut</tissue>
    </source>
</reference>
<gene>
    <name evidence="1" type="ORF">BLNAU_24767</name>
</gene>
<accession>A0ABQ9WLI5</accession>
<dbReference type="EMBL" id="JARBJD010000690">
    <property type="protein sequence ID" value="KAK2940322.1"/>
    <property type="molecule type" value="Genomic_DNA"/>
</dbReference>
<dbReference type="Proteomes" id="UP001281761">
    <property type="component" value="Unassembled WGS sequence"/>
</dbReference>
<proteinExistence type="predicted"/>